<dbReference type="Gene3D" id="2.170.130.10">
    <property type="entry name" value="TonB-dependent receptor, plug domain"/>
    <property type="match status" value="1"/>
</dbReference>
<evidence type="ECO:0000256" key="2">
    <source>
        <dbReference type="ARBA" id="ARBA00022448"/>
    </source>
</evidence>
<reference evidence="14 15" key="1">
    <citation type="submission" date="2022-03" db="EMBL/GenBank/DDBJ databases">
        <title>Hymenobactersp. isolated from the air.</title>
        <authorList>
            <person name="Won M."/>
            <person name="Kwon S.-W."/>
        </authorList>
    </citation>
    <scope>NUCLEOTIDE SEQUENCE [LARGE SCALE GENOMIC DNA]</scope>
    <source>
        <strain evidence="14 15">KACC 21982</strain>
    </source>
</reference>
<evidence type="ECO:0000256" key="6">
    <source>
        <dbReference type="ARBA" id="ARBA00023077"/>
    </source>
</evidence>
<comment type="subcellular location">
    <subcellularLocation>
        <location evidence="1">Cell outer membrane</location>
        <topology evidence="1">Multi-pass membrane protein</topology>
    </subcellularLocation>
</comment>
<evidence type="ECO:0000259" key="12">
    <source>
        <dbReference type="Pfam" id="PF00593"/>
    </source>
</evidence>
<feature type="signal peptide" evidence="11">
    <location>
        <begin position="1"/>
        <end position="23"/>
    </location>
</feature>
<evidence type="ECO:0000256" key="7">
    <source>
        <dbReference type="ARBA" id="ARBA00023136"/>
    </source>
</evidence>
<evidence type="ECO:0000256" key="8">
    <source>
        <dbReference type="ARBA" id="ARBA00023170"/>
    </source>
</evidence>
<dbReference type="PANTHER" id="PTHR30069">
    <property type="entry name" value="TONB-DEPENDENT OUTER MEMBRANE RECEPTOR"/>
    <property type="match status" value="1"/>
</dbReference>
<evidence type="ECO:0000256" key="1">
    <source>
        <dbReference type="ARBA" id="ARBA00004571"/>
    </source>
</evidence>
<keyword evidence="7 10" id="KW-0472">Membrane</keyword>
<evidence type="ECO:0000313" key="14">
    <source>
        <dbReference type="EMBL" id="UOG73439.1"/>
    </source>
</evidence>
<evidence type="ECO:0000313" key="15">
    <source>
        <dbReference type="Proteomes" id="UP000831113"/>
    </source>
</evidence>
<dbReference type="InterPro" id="IPR037066">
    <property type="entry name" value="Plug_dom_sf"/>
</dbReference>
<comment type="similarity">
    <text evidence="10">Belongs to the TonB-dependent receptor family.</text>
</comment>
<gene>
    <name evidence="14" type="ORF">MTX78_15040</name>
</gene>
<keyword evidence="3" id="KW-1134">Transmembrane beta strand</keyword>
<dbReference type="InterPro" id="IPR008969">
    <property type="entry name" value="CarboxyPept-like_regulatory"/>
</dbReference>
<dbReference type="Pfam" id="PF13715">
    <property type="entry name" value="CarbopepD_reg_2"/>
    <property type="match status" value="1"/>
</dbReference>
<keyword evidence="6 10" id="KW-0798">TonB box</keyword>
<keyword evidence="2" id="KW-0813">Transport</keyword>
<evidence type="ECO:0000256" key="5">
    <source>
        <dbReference type="ARBA" id="ARBA00022729"/>
    </source>
</evidence>
<keyword evidence="9" id="KW-0998">Cell outer membrane</keyword>
<proteinExistence type="inferred from homology"/>
<evidence type="ECO:0000256" key="3">
    <source>
        <dbReference type="ARBA" id="ARBA00022452"/>
    </source>
</evidence>
<dbReference type="Gene3D" id="2.40.170.20">
    <property type="entry name" value="TonB-dependent receptor, beta-barrel domain"/>
    <property type="match status" value="1"/>
</dbReference>
<evidence type="ECO:0000256" key="4">
    <source>
        <dbReference type="ARBA" id="ARBA00022692"/>
    </source>
</evidence>
<keyword evidence="4" id="KW-0812">Transmembrane</keyword>
<dbReference type="Pfam" id="PF00593">
    <property type="entry name" value="TonB_dep_Rec_b-barrel"/>
    <property type="match status" value="1"/>
</dbReference>
<evidence type="ECO:0000256" key="9">
    <source>
        <dbReference type="ARBA" id="ARBA00023237"/>
    </source>
</evidence>
<dbReference type="Pfam" id="PF07715">
    <property type="entry name" value="Plug"/>
    <property type="match status" value="1"/>
</dbReference>
<dbReference type="InterPro" id="IPR036942">
    <property type="entry name" value="Beta-barrel_TonB_sf"/>
</dbReference>
<keyword evidence="8 14" id="KW-0675">Receptor</keyword>
<dbReference type="PANTHER" id="PTHR30069:SF29">
    <property type="entry name" value="HEMOGLOBIN AND HEMOGLOBIN-HAPTOGLOBIN-BINDING PROTEIN 1-RELATED"/>
    <property type="match status" value="1"/>
</dbReference>
<evidence type="ECO:0000256" key="10">
    <source>
        <dbReference type="RuleBase" id="RU003357"/>
    </source>
</evidence>
<dbReference type="InterPro" id="IPR039426">
    <property type="entry name" value="TonB-dep_rcpt-like"/>
</dbReference>
<feature type="domain" description="TonB-dependent receptor plug" evidence="13">
    <location>
        <begin position="123"/>
        <end position="230"/>
    </location>
</feature>
<evidence type="ECO:0000259" key="13">
    <source>
        <dbReference type="Pfam" id="PF07715"/>
    </source>
</evidence>
<dbReference type="SUPFAM" id="SSF49464">
    <property type="entry name" value="Carboxypeptidase regulatory domain-like"/>
    <property type="match status" value="1"/>
</dbReference>
<protein>
    <submittedName>
        <fullName evidence="14">TonB-dependent receptor</fullName>
    </submittedName>
</protein>
<feature type="chain" id="PRO_5045817873" evidence="11">
    <location>
        <begin position="24"/>
        <end position="922"/>
    </location>
</feature>
<evidence type="ECO:0000256" key="11">
    <source>
        <dbReference type="SAM" id="SignalP"/>
    </source>
</evidence>
<dbReference type="RefSeq" id="WP_243795928.1">
    <property type="nucleotide sequence ID" value="NZ_CP094669.1"/>
</dbReference>
<dbReference type="Gene3D" id="2.60.40.1120">
    <property type="entry name" value="Carboxypeptidase-like, regulatory domain"/>
    <property type="match status" value="1"/>
</dbReference>
<keyword evidence="5 11" id="KW-0732">Signal</keyword>
<sequence>MNTKATFHSLLFAFLLSPLGAWAQQQPLSGRVQNEAGQALPGVTVFLKGTYIGGSTDENGRFELREGKPSNAPLVLVVSLVGYESQEIPLTSFSAATPVVLKPSTLLDQVVVAASRVEETIGQVPVTVEKLDQRQVQQLTTPDLVAGLGRFKSIDISSSSMLTTSFSTRGFNSSRADRVIQLADYVDTAAPSLSTNFGNLLGIPVLDVASVEIVHGPASALYGANAFNGVLLTNSRDPFRDPGLSVRLRAGNRHMLDGQLRYAVKLGERVAFKVAGGYIQAHDFTANNQDATSQLIEPANNPVGSNLGYDAVSRYGDIGNTFTATGGALAGKTVFLPGYSEADLIGGDNKTYSLKVAPSLSVLLTDRVKATVGYKYNITSSTYQAGARYRFENSGVQQAKVLVEGRNWFVRAFTTRDFSGGRDSKTDGSYNLGFLGAFLQTQLAPGFNVPIGGGNTRPGSYAERYFGTYATVYNQAFAANGGNAAAAALTARTAANANAPLLQPGTPEFAAARDRIIHNPTPGVGARLVIRSLLNDGSAQYNFKSDVVDVVVGGSYRQYLLGSDGSLFQDSREGGRIRNYEYGAYVRASKGLVNERLQLAAAARVDRFKNFGTAFSPRVSAVYSAGPEKQHNLRASFSRALRAPAQDNQYIRLDVGRAILLGNVENGYRGYTTALAPQLPGILAPTRAADLATYEYQADPLKLEEVNSAEVGYRAQLTPQLFLDVDYFFSVYDNFIATQNSIGNVDGTRPTPQQIAAAAPSRFQSPANPTRVIQIAANVDQQVRTNGAGLTLNYTFATGLVLSGNYSYNELLTTKFKPGTQSFFNTPKHKFNLGASGQLLERKLSYTLNYRWVDRFLYESTFATGTLPRAQVVDAQLGYSVPSLRTTFQAGGTNLFNSTNYQVYGSPSFGRLVYVGLLFEVK</sequence>
<name>A0ABY4CWR9_9BACT</name>
<keyword evidence="15" id="KW-1185">Reference proteome</keyword>
<feature type="domain" description="TonB-dependent receptor-like beta-barrel" evidence="12">
    <location>
        <begin position="426"/>
        <end position="895"/>
    </location>
</feature>
<dbReference type="SUPFAM" id="SSF56935">
    <property type="entry name" value="Porins"/>
    <property type="match status" value="1"/>
</dbReference>
<dbReference type="EMBL" id="CP094669">
    <property type="protein sequence ID" value="UOG73439.1"/>
    <property type="molecule type" value="Genomic_DNA"/>
</dbReference>
<organism evidence="14 15">
    <name type="scientific">Hymenobacter tibetensis</name>
    <dbReference type="NCBI Taxonomy" id="497967"/>
    <lineage>
        <taxon>Bacteria</taxon>
        <taxon>Pseudomonadati</taxon>
        <taxon>Bacteroidota</taxon>
        <taxon>Cytophagia</taxon>
        <taxon>Cytophagales</taxon>
        <taxon>Hymenobacteraceae</taxon>
        <taxon>Hymenobacter</taxon>
    </lineage>
</organism>
<accession>A0ABY4CWR9</accession>
<dbReference type="Proteomes" id="UP000831113">
    <property type="component" value="Chromosome"/>
</dbReference>
<dbReference type="InterPro" id="IPR012910">
    <property type="entry name" value="Plug_dom"/>
</dbReference>
<dbReference type="InterPro" id="IPR000531">
    <property type="entry name" value="Beta-barrel_TonB"/>
</dbReference>